<sequence>MKKTLIAIILSAGLLNMSSARADYIAGIDGSAMKYNLGGLSIPATVGETSGWAENGSIKMRTTMSGDTSSYMVFSVNSTLLSDGVTWATTNPGVGIQYEMVPNEQFGFTPNPSTQAPDYHLSLSDPSAANVTGYLHIKYRLVRLLEKVPAGKITTLPDVTMTAYNPSGDGDAVITKPALSGVTGNVKTEACGINAPTEIKLSPLYGKDIQTGALNVTDAQTITLTNCPGAINGIDYNFSAVYGTNGAAIGVLRTATGEGYAKEVYVQIQNADGTPHIVNGAIPLEGYDGSGDYALPDFKVAYYVYDPSIVTAGKVKSAIELKVTYN</sequence>
<dbReference type="EMBL" id="CP022117">
    <property type="protein sequence ID" value="ASG17117.1"/>
    <property type="molecule type" value="Genomic_DNA"/>
</dbReference>
<gene>
    <name evidence="7" type="ORF">LFZ25_14770</name>
</gene>
<evidence type="ECO:0000256" key="2">
    <source>
        <dbReference type="ARBA" id="ARBA00006671"/>
    </source>
</evidence>
<evidence type="ECO:0000256" key="3">
    <source>
        <dbReference type="ARBA" id="ARBA00022729"/>
    </source>
</evidence>
<comment type="subcellular location">
    <subcellularLocation>
        <location evidence="1">Fimbrium</location>
    </subcellularLocation>
</comment>
<dbReference type="InterPro" id="IPR050263">
    <property type="entry name" value="Bact_Fimbrial_Adh_Pro"/>
</dbReference>
<evidence type="ECO:0000256" key="1">
    <source>
        <dbReference type="ARBA" id="ARBA00004561"/>
    </source>
</evidence>
<dbReference type="InterPro" id="IPR000259">
    <property type="entry name" value="Adhesion_dom_fimbrial"/>
</dbReference>
<dbReference type="Pfam" id="PF00419">
    <property type="entry name" value="Fimbrial"/>
    <property type="match status" value="1"/>
</dbReference>
<dbReference type="InterPro" id="IPR036937">
    <property type="entry name" value="Adhesion_dom_fimbrial_sf"/>
</dbReference>
<keyword evidence="3 5" id="KW-0732">Signal</keyword>
<accession>A0A2C9P156</accession>
<protein>
    <recommendedName>
        <fullName evidence="6">Fimbrial-type adhesion domain-containing protein</fullName>
    </recommendedName>
</protein>
<dbReference type="RefSeq" id="WP_088730749.1">
    <property type="nucleotide sequence ID" value="NZ_CP022117.1"/>
</dbReference>
<proteinExistence type="inferred from homology"/>
<evidence type="ECO:0000313" key="8">
    <source>
        <dbReference type="Proteomes" id="UP000197157"/>
    </source>
</evidence>
<reference evidence="7 8" key="1">
    <citation type="submission" date="2017-06" db="EMBL/GenBank/DDBJ databases">
        <title>Salmonella reference genomes for public health.</title>
        <authorList>
            <person name="Robertson J."/>
            <person name="Yoshida C."/>
            <person name="Gurnik S."/>
            <person name="Nash J."/>
        </authorList>
    </citation>
    <scope>NUCLEOTIDE SEQUENCE [LARGE SCALE GENOMIC DNA]</scope>
    <source>
        <strain evidence="7 8">S-1643</strain>
    </source>
</reference>
<name>A0A2C9P156_SALET</name>
<evidence type="ECO:0000313" key="7">
    <source>
        <dbReference type="EMBL" id="ASG17117.1"/>
    </source>
</evidence>
<dbReference type="SUPFAM" id="SSF49401">
    <property type="entry name" value="Bacterial adhesins"/>
    <property type="match status" value="1"/>
</dbReference>
<dbReference type="InterPro" id="IPR008966">
    <property type="entry name" value="Adhesion_dom_sf"/>
</dbReference>
<dbReference type="Proteomes" id="UP000197157">
    <property type="component" value="Chromosome"/>
</dbReference>
<dbReference type="AlphaFoldDB" id="A0A2C9P156"/>
<organism evidence="7 8">
    <name type="scientific">Salmonella enterica subsp. enterica serovar Macclesfield str. S-1643</name>
    <dbReference type="NCBI Taxonomy" id="1242107"/>
    <lineage>
        <taxon>Bacteria</taxon>
        <taxon>Pseudomonadati</taxon>
        <taxon>Pseudomonadota</taxon>
        <taxon>Gammaproteobacteria</taxon>
        <taxon>Enterobacterales</taxon>
        <taxon>Enterobacteriaceae</taxon>
        <taxon>Salmonella</taxon>
    </lineage>
</organism>
<dbReference type="PANTHER" id="PTHR33420">
    <property type="entry name" value="FIMBRIAL SUBUNIT ELFA-RELATED"/>
    <property type="match status" value="1"/>
</dbReference>
<evidence type="ECO:0000256" key="4">
    <source>
        <dbReference type="ARBA" id="ARBA00023263"/>
    </source>
</evidence>
<feature type="signal peptide" evidence="5">
    <location>
        <begin position="1"/>
        <end position="22"/>
    </location>
</feature>
<evidence type="ECO:0000259" key="6">
    <source>
        <dbReference type="Pfam" id="PF00419"/>
    </source>
</evidence>
<feature type="chain" id="PRO_5013310896" description="Fimbrial-type adhesion domain-containing protein" evidence="5">
    <location>
        <begin position="23"/>
        <end position="326"/>
    </location>
</feature>
<comment type="similarity">
    <text evidence="2">Belongs to the fimbrial protein family.</text>
</comment>
<evidence type="ECO:0000256" key="5">
    <source>
        <dbReference type="SAM" id="SignalP"/>
    </source>
</evidence>
<dbReference type="PANTHER" id="PTHR33420:SF3">
    <property type="entry name" value="FIMBRIAL SUBUNIT ELFA"/>
    <property type="match status" value="1"/>
</dbReference>
<dbReference type="Gene3D" id="2.60.40.1090">
    <property type="entry name" value="Fimbrial-type adhesion domain"/>
    <property type="match status" value="1"/>
</dbReference>
<feature type="domain" description="Fimbrial-type adhesion" evidence="6">
    <location>
        <begin position="182"/>
        <end position="325"/>
    </location>
</feature>
<keyword evidence="4" id="KW-0281">Fimbrium</keyword>
<dbReference type="GO" id="GO:0009289">
    <property type="term" value="C:pilus"/>
    <property type="evidence" value="ECO:0007669"/>
    <property type="project" value="UniProtKB-SubCell"/>
</dbReference>
<dbReference type="GO" id="GO:0043709">
    <property type="term" value="P:cell adhesion involved in single-species biofilm formation"/>
    <property type="evidence" value="ECO:0007669"/>
    <property type="project" value="TreeGrafter"/>
</dbReference>